<proteinExistence type="predicted"/>
<protein>
    <recommendedName>
        <fullName evidence="3">F-box domain-containing protein</fullName>
    </recommendedName>
</protein>
<evidence type="ECO:0008006" key="3">
    <source>
        <dbReference type="Google" id="ProtNLM"/>
    </source>
</evidence>
<sequence length="413" mass="46682">MLSPESSTTAESPQGRDLPTELLEHILDELYNNGCIQTLKNCSLVNHFFCSLSQRRLLCRVVFQMEPDVRRDSLSVSAADEFLEVLRHAPHLSQYIHILTIALDWFLRSFRVKKGKQPPRPTESSAQYIPTKSSNGTIFDILPPTLVEVALDLQNVPLRYFQSCHWVKNVAVTSFDYTNLTGSSGTASPPLHAWPTLSPRNLELGSIPPNFAAWLSRDDCQMDPRSIKTLTLAPRAPFDISYAKNLGSYMNSVHEIHVNSSYLVSPNHIAFAKYNTLNYRLAIADLPLPNLQSFKSLTTLTFSAKFSVRRFHRTLIDYFTNPLDWIIDLVDSLPSDQLRRLVLDFSFESSSYGFPHEVLHLLRRNWTSLGSVLHEKQPSTRLAVSLHGLDQIAIAIIEANLQSVDFADCIVTK</sequence>
<dbReference type="OrthoDB" id="2788229at2759"/>
<accession>A0A8H5B6Q5</accession>
<keyword evidence="2" id="KW-1185">Reference proteome</keyword>
<evidence type="ECO:0000313" key="2">
    <source>
        <dbReference type="Proteomes" id="UP000567179"/>
    </source>
</evidence>
<name>A0A8H5B6Q5_9AGAR</name>
<dbReference type="AlphaFoldDB" id="A0A8H5B6Q5"/>
<dbReference type="Proteomes" id="UP000567179">
    <property type="component" value="Unassembled WGS sequence"/>
</dbReference>
<gene>
    <name evidence="1" type="ORF">D9619_012626</name>
</gene>
<organism evidence="1 2">
    <name type="scientific">Psilocybe cf. subviscida</name>
    <dbReference type="NCBI Taxonomy" id="2480587"/>
    <lineage>
        <taxon>Eukaryota</taxon>
        <taxon>Fungi</taxon>
        <taxon>Dikarya</taxon>
        <taxon>Basidiomycota</taxon>
        <taxon>Agaricomycotina</taxon>
        <taxon>Agaricomycetes</taxon>
        <taxon>Agaricomycetidae</taxon>
        <taxon>Agaricales</taxon>
        <taxon>Agaricineae</taxon>
        <taxon>Strophariaceae</taxon>
        <taxon>Psilocybe</taxon>
    </lineage>
</organism>
<reference evidence="1 2" key="1">
    <citation type="journal article" date="2020" name="ISME J.">
        <title>Uncovering the hidden diversity of litter-decomposition mechanisms in mushroom-forming fungi.</title>
        <authorList>
            <person name="Floudas D."/>
            <person name="Bentzer J."/>
            <person name="Ahren D."/>
            <person name="Johansson T."/>
            <person name="Persson P."/>
            <person name="Tunlid A."/>
        </authorList>
    </citation>
    <scope>NUCLEOTIDE SEQUENCE [LARGE SCALE GENOMIC DNA]</scope>
    <source>
        <strain evidence="1 2">CBS 101986</strain>
    </source>
</reference>
<dbReference type="EMBL" id="JAACJJ010000032">
    <property type="protein sequence ID" value="KAF5317735.1"/>
    <property type="molecule type" value="Genomic_DNA"/>
</dbReference>
<comment type="caution">
    <text evidence="1">The sequence shown here is derived from an EMBL/GenBank/DDBJ whole genome shotgun (WGS) entry which is preliminary data.</text>
</comment>
<evidence type="ECO:0000313" key="1">
    <source>
        <dbReference type="EMBL" id="KAF5317735.1"/>
    </source>
</evidence>